<dbReference type="Pfam" id="PF00063">
    <property type="entry name" value="Myosin_head"/>
    <property type="match status" value="1"/>
</dbReference>
<dbReference type="Gene3D" id="1.20.5.190">
    <property type="match status" value="1"/>
</dbReference>
<dbReference type="InterPro" id="IPR000048">
    <property type="entry name" value="IQ_motif_EF-hand-BS"/>
</dbReference>
<keyword evidence="5 10" id="KW-0547">Nucleotide-binding</keyword>
<dbReference type="Gene3D" id="2.30.30.40">
    <property type="entry name" value="SH3 Domains"/>
    <property type="match status" value="1"/>
</dbReference>
<dbReference type="SUPFAM" id="SSF47031">
    <property type="entry name" value="Second domain of FERM"/>
    <property type="match status" value="2"/>
</dbReference>
<dbReference type="Pfam" id="PF00784">
    <property type="entry name" value="MyTH4"/>
    <property type="match status" value="2"/>
</dbReference>
<sequence>MVLVSKGDFIWIEPLAGEGIPVGARVLDQDHGRLKVVDDLGQEQWLSADRRVRIMHPSSVQGVEDMTKLGDYHESAILRNILVRYREKLIYTYTGSILIAVNPYMDIPIYAAEQIRMYKRRKIGELPPHIFAIADNAYSNMKKHRKNQSVVISGESGAGKTESTKLVLQFLATISGQHSWIEQQVLEANPILEAFGNAKTVRNDNSSRFGKYIDVHFNTVGSIEGARIEKYLLEKSRIVSQSQGERNYHIFYCLLAGLSAEEKKHLELTRASDFFYLTQGKSLEADGRDDAADLAEIRSAMRVLLFKEPEIGAIFQLLAALLHVGNVKYRGTVVDTIEGVEVSDAANVARIARLLQVSEQNLLSTLTTRTIVTREERVVMRLSSRAAVDARDALAKGIYGRLFDYIVMRINDAIYKPRNDPTHRHSIGVLDIFGFENFETNSFEQLCINYANETLQQFFVQHIFKIEQAEYDQEQINWRHIKFVDNQETLEMIAVRPMNLFSLIDEESIFPKGTDQSMLNKLHTTHSKGSLYLRPKSDLQRSFGVKHFAGPVYYHTKGFLEKNRDAFSADLHALVQSSKMHLLLRIFDNVEYENGTTRGKGVTVSGQFRKSLDQLMQQLNHTEPFFIRCIKPNEFKRALMMDRDLVLRQLQYSGMMETIKIRRNGYPIRHDFEPFVRRYRVLVNGIGAAHRIDARLAAEQICKQVLGANSEFQLGKTKVFLKEKHDLYLEQEYHRMLAFRATVIQKNVKGWLARRSFRKRKEAATVIQKHWRRYDQQKRYNQIIAGFCRLQAVLRSRQLVQHYTTLRNNIIQFQAACRGAIVRAKIRELKQKGESRIITKEETREEEVEEIKEEELVGQLFDFLPSDSRPETSADNESTTSDPLPIDIQTNNVIDVGDLEKYQFGKFAATYFQSQITATHSRKPLKSPLLSHEDPGTQLAAMAVWITILRFMGDMPDMKHTSSNGEIQDKTPVMSRLFETLGRKYSRKDVEEAAQADQFDAVGRTLKKSMGKKLISMTLKRKSKLSSISSSSSEHSSESSSSSSNALMENRPMSSLDKLHYIIGMGILREELRDEIYCQLCKQLTSNPSRLSAARGWILLSLCVGCFAPSSRFIKYLYCFIRERGPTGAGYSSYMEERLRRTEQNGCRHQPPSYIELQANKSKKPIVLAITFMDGSVKTLCADSATTAGELCTQLAQKVGLKEKFGFSLYIALFDKVSSLGSGSDHVMDAISQCEQYAKEQGRQERNAPWRLFFRKEIFTPWHDAKDDPVSTNLIYQQIVRGIKYGEYRCDKEDDLASLAAQQYFVEEGPLDVNRLESQLHNYLPDFELNGKEMARERWIQSVMYHYRKKFGTNPPSPHHVKEDVVSFAKFKWPLLFSRFYEATKFSGPPLPRNDVIVAVNWTGIYVVDDQEHVLLEFSFPEITRVSHNRGPRAGFDTCTIKTVTADEYSFQSPNAEDVKDLLTTFIEGLKQRSRYVVATKPQTGNDSMNLLDFECGDLLVLTNKTTGKDLLNEKLVKGECARTCLQGLIQTENVYVLPTLVKPNVNTLQLFSKGEQTALDILNNNQVVVIQTDGRPHTLEHFAAANFRPPTRPSSTQRSLMTLRRRDVAPIPRWRFSRDPQDVPLLKKLEEREEQCRDASSMFVFVMKYMGDQPSRRSRLGTDLTDNIFKPAIAHEILRDELYCQLLRQVTFNPSMLSEERGWELIWLATGLFAPSTSLMKEVVQFFKSRPHPIAHDCLARIMKMNKGCSRKFPPHLVEVEAIQQKTTQIFHKVYFPDQSDEAIEVESSTRARDFCHRIGHRLGLKKRDGFSLFVKIKDKVLAVPENEFFFDFVRQLSDWVQNNHALKEIPLIPVNYQVFFMRKLWMNVKPGEDKSADLIFHYHQECPKYLLGYHKIGKQEAIDNAALILRAITKDSKNAPLAQIPQLLSELVPKDMMKITSTNEWKKMISSAYVKVEHLTSDQAKIEFLTIMAKKETFGSAFFPVSQYSDLSLPDKLLIAINQKGVHLYDAESKKLITEYPFNVICNWTSGNTYFNMTVGNGLRGSEGKKLLLDTTMGYKMDDLITSYISVLISGQTIRPNTWKHESVI</sequence>
<keyword evidence="8 10" id="KW-0505">Motor protein</keyword>
<feature type="domain" description="Myosin motor" evidence="14">
    <location>
        <begin position="61"/>
        <end position="734"/>
    </location>
</feature>
<dbReference type="PANTHER" id="PTHR22692">
    <property type="entry name" value="MYOSIN VII, XV"/>
    <property type="match status" value="1"/>
</dbReference>
<dbReference type="Pfam" id="PF00373">
    <property type="entry name" value="FERM_M"/>
    <property type="match status" value="2"/>
</dbReference>
<dbReference type="InterPro" id="IPR019749">
    <property type="entry name" value="Band_41_domain"/>
</dbReference>
<keyword evidence="16" id="KW-1185">Reference proteome</keyword>
<evidence type="ECO:0000256" key="10">
    <source>
        <dbReference type="PROSITE-ProRule" id="PRU00782"/>
    </source>
</evidence>
<dbReference type="PROSITE" id="PS50096">
    <property type="entry name" value="IQ"/>
    <property type="match status" value="3"/>
</dbReference>
<evidence type="ECO:0000259" key="14">
    <source>
        <dbReference type="PROSITE" id="PS51456"/>
    </source>
</evidence>
<evidence type="ECO:0000259" key="13">
    <source>
        <dbReference type="PROSITE" id="PS51016"/>
    </source>
</evidence>
<dbReference type="Gene3D" id="6.20.240.20">
    <property type="match status" value="1"/>
</dbReference>
<dbReference type="PROSITE" id="PS50057">
    <property type="entry name" value="FERM_3"/>
    <property type="match status" value="2"/>
</dbReference>
<evidence type="ECO:0000259" key="12">
    <source>
        <dbReference type="PROSITE" id="PS50057"/>
    </source>
</evidence>
<keyword evidence="3" id="KW-0963">Cytoplasm</keyword>
<keyword evidence="9 10" id="KW-0009">Actin-binding</keyword>
<dbReference type="InterPro" id="IPR035963">
    <property type="entry name" value="FERM_2"/>
</dbReference>
<dbReference type="Pfam" id="PF02174">
    <property type="entry name" value="IRS"/>
    <property type="match status" value="1"/>
</dbReference>
<accession>A0ABR1CLL2</accession>
<dbReference type="SMART" id="SM00242">
    <property type="entry name" value="MYSc"/>
    <property type="match status" value="1"/>
</dbReference>
<dbReference type="Gene3D" id="2.30.29.30">
    <property type="entry name" value="Pleckstrin-homology domain (PH domain)/Phosphotyrosine-binding domain (PTB)"/>
    <property type="match status" value="2"/>
</dbReference>
<dbReference type="CDD" id="cd01381">
    <property type="entry name" value="MYSc_Myo7"/>
    <property type="match status" value="1"/>
</dbReference>
<dbReference type="InterPro" id="IPR014352">
    <property type="entry name" value="FERM/acyl-CoA-bd_prot_sf"/>
</dbReference>
<feature type="domain" description="FERM" evidence="12">
    <location>
        <begin position="1166"/>
        <end position="1477"/>
    </location>
</feature>
<feature type="domain" description="MyTH4" evidence="13">
    <location>
        <begin position="920"/>
        <end position="1161"/>
    </location>
</feature>
<keyword evidence="4" id="KW-0677">Repeat</keyword>
<comment type="caution">
    <text evidence="15">The sequence shown here is derived from an EMBL/GenBank/DDBJ whole genome shotgun (WGS) entry which is preliminary data.</text>
</comment>
<dbReference type="PROSITE" id="PS51456">
    <property type="entry name" value="MYOSIN_MOTOR"/>
    <property type="match status" value="1"/>
</dbReference>
<dbReference type="Gene3D" id="1.20.58.530">
    <property type="match status" value="1"/>
</dbReference>
<dbReference type="Gene3D" id="1.20.120.720">
    <property type="entry name" value="Myosin VI head, motor domain, U50 subdomain"/>
    <property type="match status" value="1"/>
</dbReference>
<feature type="compositionally biased region" description="Polar residues" evidence="11">
    <location>
        <begin position="871"/>
        <end position="886"/>
    </location>
</feature>
<reference evidence="15 16" key="1">
    <citation type="submission" date="2023-08" db="EMBL/GenBank/DDBJ databases">
        <title>A Necator americanus chromosomal reference genome.</title>
        <authorList>
            <person name="Ilik V."/>
            <person name="Petrzelkova K.J."/>
            <person name="Pardy F."/>
            <person name="Fuh T."/>
            <person name="Niatou-Singa F.S."/>
            <person name="Gouil Q."/>
            <person name="Baker L."/>
            <person name="Ritchie M.E."/>
            <person name="Jex A.R."/>
            <person name="Gazzola D."/>
            <person name="Li H."/>
            <person name="Toshio Fujiwara R."/>
            <person name="Zhan B."/>
            <person name="Aroian R.V."/>
            <person name="Pafco B."/>
            <person name="Schwarz E.M."/>
        </authorList>
    </citation>
    <scope>NUCLEOTIDE SEQUENCE [LARGE SCALE GENOMIC DNA]</scope>
    <source>
        <strain evidence="15 16">Aroian</strain>
        <tissue evidence="15">Whole animal</tissue>
    </source>
</reference>
<gene>
    <name evidence="15" type="primary">Necator_chrII.g8515</name>
    <name evidence="15" type="ORF">RB195_020720</name>
</gene>
<dbReference type="CDD" id="cd13199">
    <property type="entry name" value="FERM_C2_MyoVII"/>
    <property type="match status" value="1"/>
</dbReference>
<dbReference type="InterPro" id="IPR041794">
    <property type="entry name" value="MyoVII_FERM_C2"/>
</dbReference>
<dbReference type="Gene3D" id="3.40.850.10">
    <property type="entry name" value="Kinesin motor domain"/>
    <property type="match status" value="1"/>
</dbReference>
<organism evidence="15 16">
    <name type="scientific">Necator americanus</name>
    <name type="common">Human hookworm</name>
    <dbReference type="NCBI Taxonomy" id="51031"/>
    <lineage>
        <taxon>Eukaryota</taxon>
        <taxon>Metazoa</taxon>
        <taxon>Ecdysozoa</taxon>
        <taxon>Nematoda</taxon>
        <taxon>Chromadorea</taxon>
        <taxon>Rhabditida</taxon>
        <taxon>Rhabditina</taxon>
        <taxon>Rhabditomorpha</taxon>
        <taxon>Strongyloidea</taxon>
        <taxon>Ancylostomatidae</taxon>
        <taxon>Bunostominae</taxon>
        <taxon>Necator</taxon>
    </lineage>
</organism>
<evidence type="ECO:0000256" key="6">
    <source>
        <dbReference type="ARBA" id="ARBA00022840"/>
    </source>
</evidence>
<keyword evidence="7 10" id="KW-0518">Myosin</keyword>
<keyword evidence="6 10" id="KW-0067">ATP-binding</keyword>
<evidence type="ECO:0000256" key="7">
    <source>
        <dbReference type="ARBA" id="ARBA00023123"/>
    </source>
</evidence>
<comment type="subcellular location">
    <subcellularLocation>
        <location evidence="1">Cytoplasm</location>
    </subcellularLocation>
</comment>
<dbReference type="CDD" id="cd17092">
    <property type="entry name" value="FERM1_F1_Myosin-VII"/>
    <property type="match status" value="1"/>
</dbReference>
<evidence type="ECO:0000256" key="5">
    <source>
        <dbReference type="ARBA" id="ARBA00022741"/>
    </source>
</evidence>
<dbReference type="Gene3D" id="1.20.80.10">
    <property type="match status" value="2"/>
</dbReference>
<dbReference type="InterPro" id="IPR036961">
    <property type="entry name" value="Kinesin_motor_dom_sf"/>
</dbReference>
<dbReference type="Proteomes" id="UP001303046">
    <property type="component" value="Unassembled WGS sequence"/>
</dbReference>
<evidence type="ECO:0000256" key="11">
    <source>
        <dbReference type="SAM" id="MobiDB-lite"/>
    </source>
</evidence>
<evidence type="ECO:0000313" key="15">
    <source>
        <dbReference type="EMBL" id="KAK6738781.1"/>
    </source>
</evidence>
<feature type="region of interest" description="Disordered" evidence="11">
    <location>
        <begin position="1026"/>
        <end position="1049"/>
    </location>
</feature>
<dbReference type="Pfam" id="PF00612">
    <property type="entry name" value="IQ"/>
    <property type="match status" value="2"/>
</dbReference>
<dbReference type="InterPro" id="IPR027417">
    <property type="entry name" value="P-loop_NTPase"/>
</dbReference>
<evidence type="ECO:0000256" key="9">
    <source>
        <dbReference type="ARBA" id="ARBA00023203"/>
    </source>
</evidence>
<dbReference type="CDD" id="cd17093">
    <property type="entry name" value="FERM2_F1_Myosin-VII"/>
    <property type="match status" value="1"/>
</dbReference>
<evidence type="ECO:0000256" key="3">
    <source>
        <dbReference type="ARBA" id="ARBA00022490"/>
    </source>
</evidence>
<dbReference type="SUPFAM" id="SSF52540">
    <property type="entry name" value="P-loop containing nucleoside triphosphate hydrolases"/>
    <property type="match status" value="1"/>
</dbReference>
<dbReference type="InterPro" id="IPR038185">
    <property type="entry name" value="MyTH4_dom_sf"/>
</dbReference>
<dbReference type="InterPro" id="IPR001609">
    <property type="entry name" value="Myosin_head_motor_dom-like"/>
</dbReference>
<dbReference type="CDD" id="cd14473">
    <property type="entry name" value="FERM_B-lobe"/>
    <property type="match status" value="2"/>
</dbReference>
<dbReference type="InterPro" id="IPR051567">
    <property type="entry name" value="Unconventional_Myosin_ATPase"/>
</dbReference>
<proteinExistence type="inferred from homology"/>
<dbReference type="InterPro" id="IPR011993">
    <property type="entry name" value="PH-like_dom_sf"/>
</dbReference>
<dbReference type="CDD" id="cd13198">
    <property type="entry name" value="FERM_C1_MyoVII"/>
    <property type="match status" value="1"/>
</dbReference>
<dbReference type="InterPro" id="IPR057130">
    <property type="entry name" value="Myosin_VII_N"/>
</dbReference>
<dbReference type="Pfam" id="PF21998">
    <property type="entry name" value="FERM_C1_MyoVII"/>
    <property type="match status" value="1"/>
</dbReference>
<dbReference type="Gene3D" id="1.25.40.530">
    <property type="entry name" value="MyTH4 domain"/>
    <property type="match status" value="2"/>
</dbReference>
<dbReference type="Gene3D" id="1.10.10.820">
    <property type="match status" value="1"/>
</dbReference>
<evidence type="ECO:0000256" key="8">
    <source>
        <dbReference type="ARBA" id="ARBA00023175"/>
    </source>
</evidence>
<evidence type="ECO:0000256" key="1">
    <source>
        <dbReference type="ARBA" id="ARBA00004496"/>
    </source>
</evidence>
<dbReference type="Pfam" id="PF24123">
    <property type="entry name" value="Myosin_VII_N"/>
    <property type="match status" value="1"/>
</dbReference>
<protein>
    <recommendedName>
        <fullName evidence="17">Myosin head</fullName>
    </recommendedName>
</protein>
<feature type="domain" description="MyTH4" evidence="13">
    <location>
        <begin position="1617"/>
        <end position="1765"/>
    </location>
</feature>
<dbReference type="InterPro" id="IPR002404">
    <property type="entry name" value="IRS_PTB"/>
</dbReference>
<dbReference type="InterPro" id="IPR000299">
    <property type="entry name" value="FERM_domain"/>
</dbReference>
<feature type="region of interest" description="Disordered" evidence="11">
    <location>
        <begin position="865"/>
        <end position="886"/>
    </location>
</feature>
<dbReference type="InterPro" id="IPR029071">
    <property type="entry name" value="Ubiquitin-like_domsf"/>
</dbReference>
<name>A0ABR1CLL2_NECAM</name>
<dbReference type="InterPro" id="IPR036106">
    <property type="entry name" value="MYSc_Myo7"/>
</dbReference>
<comment type="similarity">
    <text evidence="2 10">Belongs to the TRAFAC class myosin-kinesin ATPase superfamily. Myosin family.</text>
</comment>
<dbReference type="Gene3D" id="3.10.20.90">
    <property type="entry name" value="Phosphatidylinositol 3-kinase Catalytic Subunit, Chain A, domain 1"/>
    <property type="match status" value="2"/>
</dbReference>
<evidence type="ECO:0000256" key="2">
    <source>
        <dbReference type="ARBA" id="ARBA00008314"/>
    </source>
</evidence>
<dbReference type="SMART" id="SM00015">
    <property type="entry name" value="IQ"/>
    <property type="match status" value="3"/>
</dbReference>
<feature type="binding site" evidence="10">
    <location>
        <begin position="154"/>
        <end position="161"/>
    </location>
    <ligand>
        <name>ATP</name>
        <dbReference type="ChEBI" id="CHEBI:30616"/>
    </ligand>
</feature>
<dbReference type="InterPro" id="IPR041793">
    <property type="entry name" value="MyoVII_FERM_C1"/>
</dbReference>
<dbReference type="Pfam" id="PF21989">
    <property type="entry name" value="RA_2"/>
    <property type="match status" value="2"/>
</dbReference>
<dbReference type="SMART" id="SM00139">
    <property type="entry name" value="MyTH4"/>
    <property type="match status" value="2"/>
</dbReference>
<dbReference type="PRINTS" id="PR00193">
    <property type="entry name" value="MYOSINHEAVY"/>
</dbReference>
<evidence type="ECO:0000313" key="16">
    <source>
        <dbReference type="Proteomes" id="UP001303046"/>
    </source>
</evidence>
<evidence type="ECO:0000256" key="4">
    <source>
        <dbReference type="ARBA" id="ARBA00022737"/>
    </source>
</evidence>
<dbReference type="InterPro" id="IPR000857">
    <property type="entry name" value="MyTH4_dom"/>
</dbReference>
<feature type="domain" description="FERM" evidence="12">
    <location>
        <begin position="1771"/>
        <end position="2078"/>
    </location>
</feature>
<dbReference type="InterPro" id="IPR019748">
    <property type="entry name" value="FERM_central"/>
</dbReference>
<dbReference type="PROSITE" id="PS51016">
    <property type="entry name" value="MYTH4"/>
    <property type="match status" value="2"/>
</dbReference>
<dbReference type="PANTHER" id="PTHR22692:SF33">
    <property type="entry name" value="MYOSIN"/>
    <property type="match status" value="1"/>
</dbReference>
<feature type="compositionally biased region" description="Low complexity" evidence="11">
    <location>
        <begin position="1026"/>
        <end position="1044"/>
    </location>
</feature>
<dbReference type="SUPFAM" id="SSF54236">
    <property type="entry name" value="Ubiquitin-like"/>
    <property type="match status" value="2"/>
</dbReference>
<evidence type="ECO:0008006" key="17">
    <source>
        <dbReference type="Google" id="ProtNLM"/>
    </source>
</evidence>
<dbReference type="SMART" id="SM00295">
    <property type="entry name" value="B41"/>
    <property type="match status" value="2"/>
</dbReference>
<dbReference type="EMBL" id="JAVFWL010000002">
    <property type="protein sequence ID" value="KAK6738781.1"/>
    <property type="molecule type" value="Genomic_DNA"/>
</dbReference>
<dbReference type="SUPFAM" id="SSF50729">
    <property type="entry name" value="PH domain-like"/>
    <property type="match status" value="1"/>
</dbReference>
<feature type="region of interest" description="Actin-binding" evidence="10">
    <location>
        <begin position="612"/>
        <end position="634"/>
    </location>
</feature>